<dbReference type="InterPro" id="IPR027640">
    <property type="entry name" value="Kinesin-like_fam"/>
</dbReference>
<dbReference type="InterPro" id="IPR001752">
    <property type="entry name" value="Kinesin_motor_dom"/>
</dbReference>
<dbReference type="SMART" id="SM00129">
    <property type="entry name" value="KISc"/>
    <property type="match status" value="1"/>
</dbReference>
<dbReference type="Pfam" id="PF00225">
    <property type="entry name" value="Kinesin"/>
    <property type="match status" value="1"/>
</dbReference>
<dbReference type="Gene3D" id="3.40.850.10">
    <property type="entry name" value="Kinesin motor domain"/>
    <property type="match status" value="1"/>
</dbReference>
<name>A0A146KE04_9EUKA</name>
<comment type="similarity">
    <text evidence="1">Belongs to the TRAFAC class myosin-kinesin ATPase superfamily. Kinesin family.</text>
</comment>
<dbReference type="GO" id="GO:0000278">
    <property type="term" value="P:mitotic cell cycle"/>
    <property type="evidence" value="ECO:0007669"/>
    <property type="project" value="TreeGrafter"/>
</dbReference>
<keyword evidence="1" id="KW-0067">ATP-binding</keyword>
<dbReference type="InterPro" id="IPR036961">
    <property type="entry name" value="Kinesin_motor_dom_sf"/>
</dbReference>
<dbReference type="PANTHER" id="PTHR47968">
    <property type="entry name" value="CENTROMERE PROTEIN E"/>
    <property type="match status" value="1"/>
</dbReference>
<dbReference type="PROSITE" id="PS50067">
    <property type="entry name" value="KINESIN_MOTOR_2"/>
    <property type="match status" value="1"/>
</dbReference>
<dbReference type="GO" id="GO:0005524">
    <property type="term" value="F:ATP binding"/>
    <property type="evidence" value="ECO:0007669"/>
    <property type="project" value="UniProtKB-UniRule"/>
</dbReference>
<feature type="non-terminal residue" evidence="3">
    <location>
        <position position="274"/>
    </location>
</feature>
<feature type="binding site" evidence="1">
    <location>
        <begin position="106"/>
        <end position="113"/>
    </location>
    <ligand>
        <name>ATP</name>
        <dbReference type="ChEBI" id="CHEBI:30616"/>
    </ligand>
</feature>
<gene>
    <name evidence="3" type="ORF">TPC1_12166</name>
</gene>
<dbReference type="GO" id="GO:0003777">
    <property type="term" value="F:microtubule motor activity"/>
    <property type="evidence" value="ECO:0007669"/>
    <property type="project" value="InterPro"/>
</dbReference>
<dbReference type="EMBL" id="GDID01001624">
    <property type="protein sequence ID" value="JAP94982.1"/>
    <property type="molecule type" value="Transcribed_RNA"/>
</dbReference>
<reference evidence="3" key="1">
    <citation type="submission" date="2015-07" db="EMBL/GenBank/DDBJ databases">
        <title>Adaptation to a free-living lifestyle via gene acquisitions in the diplomonad Trepomonas sp. PC1.</title>
        <authorList>
            <person name="Xu F."/>
            <person name="Jerlstrom-Hultqvist J."/>
            <person name="Kolisko M."/>
            <person name="Simpson A.G.B."/>
            <person name="Roger A.J."/>
            <person name="Svard S.G."/>
            <person name="Andersson J.O."/>
        </authorList>
    </citation>
    <scope>NUCLEOTIDE SEQUENCE</scope>
    <source>
        <strain evidence="3">PC1</strain>
    </source>
</reference>
<dbReference type="GO" id="GO:0008017">
    <property type="term" value="F:microtubule binding"/>
    <property type="evidence" value="ECO:0007669"/>
    <property type="project" value="InterPro"/>
</dbReference>
<dbReference type="InterPro" id="IPR027417">
    <property type="entry name" value="P-loop_NTPase"/>
</dbReference>
<dbReference type="AlphaFoldDB" id="A0A146KE04"/>
<dbReference type="GO" id="GO:0007018">
    <property type="term" value="P:microtubule-based movement"/>
    <property type="evidence" value="ECO:0007669"/>
    <property type="project" value="InterPro"/>
</dbReference>
<dbReference type="GO" id="GO:0005874">
    <property type="term" value="C:microtubule"/>
    <property type="evidence" value="ECO:0007669"/>
    <property type="project" value="TreeGrafter"/>
</dbReference>
<dbReference type="SUPFAM" id="SSF52540">
    <property type="entry name" value="P-loop containing nucleoside triphosphate hydrolases"/>
    <property type="match status" value="1"/>
</dbReference>
<accession>A0A146KE04</accession>
<sequence>MQNQPIIDNIKVIVRCRPINWMEKQTRVHKCVNCSHQMGTITVIQPDLEQVQTNDQQVPIYQILRTFKFNDVYDEKFANREIYIKSIRPVVLSVCEGFNVCILSYGQIDSGKTFTMYGIPGNMGCIPNSFSCIINYFSNQIGSQFQVKSSYFEVFNEDIRDLITNRSKLQLKENKDRGVYIDSLSEHNCFTLMDLEHVIDKGYKNKFVTASNMGTTNLRSHTVFTIRFEHYEVNDGKKAIKKGLLNFVDLSGSLQHNNLGLSTLESVIQKLSEN</sequence>
<proteinExistence type="inferred from homology"/>
<organism evidence="3">
    <name type="scientific">Trepomonas sp. PC1</name>
    <dbReference type="NCBI Taxonomy" id="1076344"/>
    <lineage>
        <taxon>Eukaryota</taxon>
        <taxon>Metamonada</taxon>
        <taxon>Diplomonadida</taxon>
        <taxon>Hexamitidae</taxon>
        <taxon>Hexamitinae</taxon>
        <taxon>Trepomonas</taxon>
    </lineage>
</organism>
<dbReference type="PRINTS" id="PR00380">
    <property type="entry name" value="KINESINHEAVY"/>
</dbReference>
<feature type="domain" description="Kinesin motor" evidence="2">
    <location>
        <begin position="9"/>
        <end position="274"/>
    </location>
</feature>
<protein>
    <submittedName>
        <fullName evidence="3">Kinesin-2</fullName>
    </submittedName>
</protein>
<evidence type="ECO:0000256" key="1">
    <source>
        <dbReference type="PROSITE-ProRule" id="PRU00283"/>
    </source>
</evidence>
<keyword evidence="1" id="KW-0547">Nucleotide-binding</keyword>
<evidence type="ECO:0000259" key="2">
    <source>
        <dbReference type="PROSITE" id="PS50067"/>
    </source>
</evidence>
<evidence type="ECO:0000313" key="3">
    <source>
        <dbReference type="EMBL" id="JAP94982.1"/>
    </source>
</evidence>
<dbReference type="PANTHER" id="PTHR47968:SF50">
    <property type="entry name" value="KINESIN-LIKE PROTEIN"/>
    <property type="match status" value="1"/>
</dbReference>
<keyword evidence="1" id="KW-0505">Motor protein</keyword>